<organism evidence="1">
    <name type="scientific">virus sp. ctyMK1</name>
    <dbReference type="NCBI Taxonomy" id="2828002"/>
    <lineage>
        <taxon>Viruses</taxon>
    </lineage>
</organism>
<sequence length="86" mass="9783">MSALVRIPKLNLNTEQIANRAQNQGLWCMRGEPMIFEYIVDGNNVLITSNHNGYLMIPHESIGQVVDELKHIKENLHDIKMEVKGA</sequence>
<evidence type="ECO:0000313" key="1">
    <source>
        <dbReference type="EMBL" id="DAE29754.1"/>
    </source>
</evidence>
<reference evidence="1" key="1">
    <citation type="journal article" date="2021" name="Proc. Natl. Acad. Sci. U.S.A.">
        <title>A Catalog of Tens of Thousands of Viruses from Human Metagenomes Reveals Hidden Associations with Chronic Diseases.</title>
        <authorList>
            <person name="Tisza M.J."/>
            <person name="Buck C.B."/>
        </authorList>
    </citation>
    <scope>NUCLEOTIDE SEQUENCE</scope>
    <source>
        <strain evidence="1">CtyMK1</strain>
    </source>
</reference>
<accession>A0A8S5RF56</accession>
<name>A0A8S5RF56_9VIRU</name>
<protein>
    <submittedName>
        <fullName evidence="1">Uncharacterized protein</fullName>
    </submittedName>
</protein>
<dbReference type="EMBL" id="BK059098">
    <property type="protein sequence ID" value="DAE29754.1"/>
    <property type="molecule type" value="Genomic_DNA"/>
</dbReference>
<proteinExistence type="predicted"/>